<organism evidence="1 2">
    <name type="scientific">Phytophthora sojae (strain P6497)</name>
    <name type="common">Soybean stem and root rot agent</name>
    <name type="synonym">Phytophthora megasperma f. sp. glycines</name>
    <dbReference type="NCBI Taxonomy" id="1094619"/>
    <lineage>
        <taxon>Eukaryota</taxon>
        <taxon>Sar</taxon>
        <taxon>Stramenopiles</taxon>
        <taxon>Oomycota</taxon>
        <taxon>Peronosporomycetes</taxon>
        <taxon>Peronosporales</taxon>
        <taxon>Peronosporaceae</taxon>
        <taxon>Phytophthora</taxon>
    </lineage>
</organism>
<reference evidence="1 2" key="1">
    <citation type="journal article" date="2006" name="Science">
        <title>Phytophthora genome sequences uncover evolutionary origins and mechanisms of pathogenesis.</title>
        <authorList>
            <person name="Tyler B.M."/>
            <person name="Tripathy S."/>
            <person name="Zhang X."/>
            <person name="Dehal P."/>
            <person name="Jiang R.H."/>
            <person name="Aerts A."/>
            <person name="Arredondo F.D."/>
            <person name="Baxter L."/>
            <person name="Bensasson D."/>
            <person name="Beynon J.L."/>
            <person name="Chapman J."/>
            <person name="Damasceno C.M."/>
            <person name="Dorrance A.E."/>
            <person name="Dou D."/>
            <person name="Dickerman A.W."/>
            <person name="Dubchak I.L."/>
            <person name="Garbelotto M."/>
            <person name="Gijzen M."/>
            <person name="Gordon S.G."/>
            <person name="Govers F."/>
            <person name="Grunwald N.J."/>
            <person name="Huang W."/>
            <person name="Ivors K.L."/>
            <person name="Jones R.W."/>
            <person name="Kamoun S."/>
            <person name="Krampis K."/>
            <person name="Lamour K.H."/>
            <person name="Lee M.K."/>
            <person name="McDonald W.H."/>
            <person name="Medina M."/>
            <person name="Meijer H.J."/>
            <person name="Nordberg E.K."/>
            <person name="Maclean D.J."/>
            <person name="Ospina-Giraldo M.D."/>
            <person name="Morris P.F."/>
            <person name="Phuntumart V."/>
            <person name="Putnam N.H."/>
            <person name="Rash S."/>
            <person name="Rose J.K."/>
            <person name="Sakihama Y."/>
            <person name="Salamov A.A."/>
            <person name="Savidor A."/>
            <person name="Scheuring C.F."/>
            <person name="Smith B.M."/>
            <person name="Sobral B.W."/>
            <person name="Terry A."/>
            <person name="Torto-Alalibo T.A."/>
            <person name="Win J."/>
            <person name="Xu Z."/>
            <person name="Zhang H."/>
            <person name="Grigoriev I.V."/>
            <person name="Rokhsar D.S."/>
            <person name="Boore J.L."/>
        </authorList>
    </citation>
    <scope>NUCLEOTIDE SEQUENCE [LARGE SCALE GENOMIC DNA]</scope>
    <source>
        <strain evidence="1 2">P6497</strain>
    </source>
</reference>
<dbReference type="OMA" id="WACFEEV"/>
<evidence type="ECO:0000313" key="2">
    <source>
        <dbReference type="Proteomes" id="UP000002640"/>
    </source>
</evidence>
<dbReference type="EMBL" id="JH159158">
    <property type="protein sequence ID" value="EGZ10952.1"/>
    <property type="molecule type" value="Genomic_DNA"/>
</dbReference>
<gene>
    <name evidence="1" type="ORF">PHYSODRAFT_563766</name>
</gene>
<dbReference type="InParanoid" id="G5A204"/>
<dbReference type="RefSeq" id="XP_009533697.1">
    <property type="nucleotide sequence ID" value="XM_009535402.1"/>
</dbReference>
<evidence type="ECO:0008006" key="3">
    <source>
        <dbReference type="Google" id="ProtNLM"/>
    </source>
</evidence>
<protein>
    <recommendedName>
        <fullName evidence="3">BED-type domain-containing protein</fullName>
    </recommendedName>
</protein>
<keyword evidence="2" id="KW-1185">Reference proteome</keyword>
<evidence type="ECO:0000313" key="1">
    <source>
        <dbReference type="EMBL" id="EGZ10952.1"/>
    </source>
</evidence>
<dbReference type="AlphaFoldDB" id="G5A204"/>
<dbReference type="Proteomes" id="UP000002640">
    <property type="component" value="Unassembled WGS sequence"/>
</dbReference>
<accession>G5A204</accession>
<dbReference type="SMR" id="G5A204"/>
<name>G5A204_PHYSP</name>
<sequence>MPGRHAVWACFEEVEARANSKSHPIAKCNYCGERVRGQPKSFMIPHLRKCSVAPSTVVQQWEDDSVALSIVATPLTSVTPLSASSSVSEASLDMGSDHSELTPEGLELVPHTPQRAPPPAQLQHLELLRLKARVAEWKAKAAEAQFVAERYAARIKLQSLGVPDCEIDASLPSL</sequence>
<dbReference type="KEGG" id="psoj:PHYSODRAFT_563766"/>
<dbReference type="GeneID" id="20663759"/>
<proteinExistence type="predicted"/>